<proteinExistence type="predicted"/>
<dbReference type="Proteomes" id="UP000660110">
    <property type="component" value="Unassembled WGS sequence"/>
</dbReference>
<sequence length="117" mass="12931">MKKIAIFDPAMCCSTGVCGPSVDPELTKVAINLGILEKENIEVARYNLSTEPQEFVENSVVRQQLDEHGEQALPLVLVDGEAVKVGDYPTAEEFSEWSGIEKKKFSAEPKSQFTILE</sequence>
<reference evidence="1" key="1">
    <citation type="journal article" date="2014" name="Int. J. Syst. Evol. Microbiol.">
        <title>Complete genome sequence of Corynebacterium casei LMG S-19264T (=DSM 44701T), isolated from a smear-ripened cheese.</title>
        <authorList>
            <consortium name="US DOE Joint Genome Institute (JGI-PGF)"/>
            <person name="Walter F."/>
            <person name="Albersmeier A."/>
            <person name="Kalinowski J."/>
            <person name="Ruckert C."/>
        </authorList>
    </citation>
    <scope>NUCLEOTIDE SEQUENCE</scope>
    <source>
        <strain evidence="1">CGMCC 1.12153</strain>
    </source>
</reference>
<dbReference type="AlphaFoldDB" id="A0A917BED0"/>
<dbReference type="InterPro" id="IPR010712">
    <property type="entry name" value="Arsenical-R_ArsD"/>
</dbReference>
<dbReference type="GO" id="GO:0045892">
    <property type="term" value="P:negative regulation of DNA-templated transcription"/>
    <property type="evidence" value="ECO:0007669"/>
    <property type="project" value="InterPro"/>
</dbReference>
<dbReference type="Pfam" id="PF06953">
    <property type="entry name" value="ArsD"/>
    <property type="match status" value="1"/>
</dbReference>
<dbReference type="RefSeq" id="WP_188379030.1">
    <property type="nucleotide sequence ID" value="NZ_BMEL01000005.1"/>
</dbReference>
<dbReference type="GO" id="GO:0003677">
    <property type="term" value="F:DNA binding"/>
    <property type="evidence" value="ECO:0007669"/>
    <property type="project" value="InterPro"/>
</dbReference>
<name>A0A917BED0_HALAA</name>
<gene>
    <name evidence="1" type="ORF">GCM10010954_37090</name>
</gene>
<evidence type="ECO:0000313" key="1">
    <source>
        <dbReference type="EMBL" id="GGF34573.1"/>
    </source>
</evidence>
<dbReference type="NCBIfam" id="NF033727">
    <property type="entry name" value="chaperon_ArsD"/>
    <property type="match status" value="1"/>
</dbReference>
<protein>
    <submittedName>
        <fullName evidence="1">Arsenic resistance operon repressor</fullName>
    </submittedName>
</protein>
<dbReference type="GO" id="GO:0046685">
    <property type="term" value="P:response to arsenic-containing substance"/>
    <property type="evidence" value="ECO:0007669"/>
    <property type="project" value="InterPro"/>
</dbReference>
<organism evidence="1 2">
    <name type="scientific">Halobacillus andaensis</name>
    <dbReference type="NCBI Taxonomy" id="1176239"/>
    <lineage>
        <taxon>Bacteria</taxon>
        <taxon>Bacillati</taxon>
        <taxon>Bacillota</taxon>
        <taxon>Bacilli</taxon>
        <taxon>Bacillales</taxon>
        <taxon>Bacillaceae</taxon>
        <taxon>Halobacillus</taxon>
    </lineage>
</organism>
<dbReference type="Gene3D" id="3.40.30.10">
    <property type="entry name" value="Glutaredoxin"/>
    <property type="match status" value="1"/>
</dbReference>
<comment type="caution">
    <text evidence="1">The sequence shown here is derived from an EMBL/GenBank/DDBJ whole genome shotgun (WGS) entry which is preliminary data.</text>
</comment>
<dbReference type="EMBL" id="BMEL01000005">
    <property type="protein sequence ID" value="GGF34573.1"/>
    <property type="molecule type" value="Genomic_DNA"/>
</dbReference>
<keyword evidence="2" id="KW-1185">Reference proteome</keyword>
<evidence type="ECO:0000313" key="2">
    <source>
        <dbReference type="Proteomes" id="UP000660110"/>
    </source>
</evidence>
<accession>A0A917BED0</accession>
<reference evidence="1" key="2">
    <citation type="submission" date="2020-09" db="EMBL/GenBank/DDBJ databases">
        <authorList>
            <person name="Sun Q."/>
            <person name="Zhou Y."/>
        </authorList>
    </citation>
    <scope>NUCLEOTIDE SEQUENCE</scope>
    <source>
        <strain evidence="1">CGMCC 1.12153</strain>
    </source>
</reference>